<keyword evidence="4" id="KW-0156">Chromatin regulator</keyword>
<dbReference type="AlphaFoldDB" id="A0A9W6WEQ4"/>
<evidence type="ECO:0000256" key="4">
    <source>
        <dbReference type="ARBA" id="ARBA00022853"/>
    </source>
</evidence>
<proteinExistence type="predicted"/>
<reference evidence="7" key="1">
    <citation type="submission" date="2023-04" db="EMBL/GenBank/DDBJ databases">
        <title>Ambrosiozyma monospora NBRC 1965.</title>
        <authorList>
            <person name="Ichikawa N."/>
            <person name="Sato H."/>
            <person name="Tonouchi N."/>
        </authorList>
    </citation>
    <scope>NUCLEOTIDE SEQUENCE</scope>
    <source>
        <strain evidence="7">NBRC 1965</strain>
    </source>
</reference>
<evidence type="ECO:0000256" key="5">
    <source>
        <dbReference type="ARBA" id="ARBA00023242"/>
    </source>
</evidence>
<protein>
    <submittedName>
        <fullName evidence="7">Unnamed protein product</fullName>
    </submittedName>
</protein>
<comment type="caution">
    <text evidence="7">The sequence shown here is derived from an EMBL/GenBank/DDBJ whole genome shotgun (WGS) entry which is preliminary data.</text>
</comment>
<evidence type="ECO:0000256" key="3">
    <source>
        <dbReference type="ARBA" id="ARBA00022737"/>
    </source>
</evidence>
<dbReference type="PANTHER" id="PTHR13831:SF0">
    <property type="entry name" value="PROTEIN HIRA"/>
    <property type="match status" value="1"/>
</dbReference>
<dbReference type="Proteomes" id="UP001165063">
    <property type="component" value="Unassembled WGS sequence"/>
</dbReference>
<feature type="domain" description="Protein HIRA-like C-terminal" evidence="6">
    <location>
        <begin position="107"/>
        <end position="250"/>
    </location>
</feature>
<evidence type="ECO:0000313" key="7">
    <source>
        <dbReference type="EMBL" id="GME68341.1"/>
    </source>
</evidence>
<gene>
    <name evidence="7" type="ORF">Amon01_000901200</name>
</gene>
<keyword evidence="5" id="KW-0539">Nucleus</keyword>
<evidence type="ECO:0000313" key="8">
    <source>
        <dbReference type="Proteomes" id="UP001165063"/>
    </source>
</evidence>
<dbReference type="GO" id="GO:0000417">
    <property type="term" value="C:HIR complex"/>
    <property type="evidence" value="ECO:0007669"/>
    <property type="project" value="TreeGrafter"/>
</dbReference>
<dbReference type="GO" id="GO:0006338">
    <property type="term" value="P:chromatin remodeling"/>
    <property type="evidence" value="ECO:0007669"/>
    <property type="project" value="InterPro"/>
</dbReference>
<dbReference type="GO" id="GO:0000785">
    <property type="term" value="C:chromatin"/>
    <property type="evidence" value="ECO:0007669"/>
    <property type="project" value="TreeGrafter"/>
</dbReference>
<dbReference type="PANTHER" id="PTHR13831">
    <property type="entry name" value="MEMBER OF THE HIR1 FAMILY OF WD-REPEAT PROTEINS"/>
    <property type="match status" value="1"/>
</dbReference>
<name>A0A9W6WEQ4_AMBMO</name>
<dbReference type="GO" id="GO:0031491">
    <property type="term" value="F:nucleosome binding"/>
    <property type="evidence" value="ECO:0007669"/>
    <property type="project" value="TreeGrafter"/>
</dbReference>
<keyword evidence="3" id="KW-0677">Repeat</keyword>
<dbReference type="OrthoDB" id="1741719at2759"/>
<keyword evidence="8" id="KW-1185">Reference proteome</keyword>
<evidence type="ECO:0000259" key="6">
    <source>
        <dbReference type="Pfam" id="PF07569"/>
    </source>
</evidence>
<evidence type="ECO:0000256" key="2">
    <source>
        <dbReference type="ARBA" id="ARBA00022574"/>
    </source>
</evidence>
<dbReference type="GO" id="GO:0006351">
    <property type="term" value="P:DNA-templated transcription"/>
    <property type="evidence" value="ECO:0007669"/>
    <property type="project" value="InterPro"/>
</dbReference>
<organism evidence="7 8">
    <name type="scientific">Ambrosiozyma monospora</name>
    <name type="common">Yeast</name>
    <name type="synonym">Endomycopsis monosporus</name>
    <dbReference type="NCBI Taxonomy" id="43982"/>
    <lineage>
        <taxon>Eukaryota</taxon>
        <taxon>Fungi</taxon>
        <taxon>Dikarya</taxon>
        <taxon>Ascomycota</taxon>
        <taxon>Saccharomycotina</taxon>
        <taxon>Pichiomycetes</taxon>
        <taxon>Pichiales</taxon>
        <taxon>Pichiaceae</taxon>
        <taxon>Ambrosiozyma</taxon>
    </lineage>
</organism>
<comment type="subcellular location">
    <subcellularLocation>
        <location evidence="1">Nucleus</location>
    </subcellularLocation>
</comment>
<accession>A0A9W6WEQ4</accession>
<keyword evidence="2" id="KW-0853">WD repeat</keyword>
<sequence>MKIQPNVTIDYKPSLGDVLEIRSETKEDSGVSQFDEFDTISTVFSARSTKVEDMDTSPPVFQYFKNEKFSNVTNSSFIIEGPGAQMKFEYWALSTENGSIILLSDSGRQFRPSIELGVNLTHLIAKQEFVVAITYSGCVYSWDLKNGKSVIDNVSLAPLINQFSTFDPVKKRFNTSVKIVEVHVVENGCPLIILSNDNAFRYESKLDSWINVFDPWYLKHMNDVEVKKLFKSDRILKILVHRLLKKLRQDEVRTKITDGSENGNTPNDEMKKCMQISFQELAKCILDAN</sequence>
<dbReference type="EMBL" id="BSXU01009186">
    <property type="protein sequence ID" value="GME68341.1"/>
    <property type="molecule type" value="Genomic_DNA"/>
</dbReference>
<dbReference type="GO" id="GO:0005634">
    <property type="term" value="C:nucleus"/>
    <property type="evidence" value="ECO:0007669"/>
    <property type="project" value="UniProtKB-SubCell"/>
</dbReference>
<dbReference type="Pfam" id="PF07569">
    <property type="entry name" value="Hira"/>
    <property type="match status" value="1"/>
</dbReference>
<dbReference type="InterPro" id="IPR031120">
    <property type="entry name" value="HIR1-like"/>
</dbReference>
<evidence type="ECO:0000256" key="1">
    <source>
        <dbReference type="ARBA" id="ARBA00004123"/>
    </source>
</evidence>
<dbReference type="InterPro" id="IPR011494">
    <property type="entry name" value="HIRA-like_C"/>
</dbReference>
<dbReference type="GO" id="GO:0006355">
    <property type="term" value="P:regulation of DNA-templated transcription"/>
    <property type="evidence" value="ECO:0007669"/>
    <property type="project" value="InterPro"/>
</dbReference>